<feature type="region of interest" description="Disordered" evidence="1">
    <location>
        <begin position="263"/>
        <end position="354"/>
    </location>
</feature>
<dbReference type="PANTHER" id="PTHR38166">
    <property type="entry name" value="C2H2-TYPE DOMAIN-CONTAINING PROTEIN-RELATED"/>
    <property type="match status" value="1"/>
</dbReference>
<evidence type="ECO:0000313" key="2">
    <source>
        <dbReference type="EMBL" id="KAF1961939.1"/>
    </source>
</evidence>
<dbReference type="EMBL" id="ML976980">
    <property type="protein sequence ID" value="KAF1961939.1"/>
    <property type="molecule type" value="Genomic_DNA"/>
</dbReference>
<feature type="region of interest" description="Disordered" evidence="1">
    <location>
        <begin position="1"/>
        <end position="73"/>
    </location>
</feature>
<feature type="compositionally biased region" description="Low complexity" evidence="1">
    <location>
        <begin position="303"/>
        <end position="317"/>
    </location>
</feature>
<accession>A0A6A5UDB3</accession>
<proteinExistence type="predicted"/>
<feature type="compositionally biased region" description="Polar residues" evidence="1">
    <location>
        <begin position="1"/>
        <end position="11"/>
    </location>
</feature>
<reference evidence="2" key="1">
    <citation type="journal article" date="2020" name="Stud. Mycol.">
        <title>101 Dothideomycetes genomes: a test case for predicting lifestyles and emergence of pathogens.</title>
        <authorList>
            <person name="Haridas S."/>
            <person name="Albert R."/>
            <person name="Binder M."/>
            <person name="Bloem J."/>
            <person name="Labutti K."/>
            <person name="Salamov A."/>
            <person name="Andreopoulos B."/>
            <person name="Baker S."/>
            <person name="Barry K."/>
            <person name="Bills G."/>
            <person name="Bluhm B."/>
            <person name="Cannon C."/>
            <person name="Castanera R."/>
            <person name="Culley D."/>
            <person name="Daum C."/>
            <person name="Ezra D."/>
            <person name="Gonzalez J."/>
            <person name="Henrissat B."/>
            <person name="Kuo A."/>
            <person name="Liang C."/>
            <person name="Lipzen A."/>
            <person name="Lutzoni F."/>
            <person name="Magnuson J."/>
            <person name="Mondo S."/>
            <person name="Nolan M."/>
            <person name="Ohm R."/>
            <person name="Pangilinan J."/>
            <person name="Park H.-J."/>
            <person name="Ramirez L."/>
            <person name="Alfaro M."/>
            <person name="Sun H."/>
            <person name="Tritt A."/>
            <person name="Yoshinaga Y."/>
            <person name="Zwiers L.-H."/>
            <person name="Turgeon B."/>
            <person name="Goodwin S."/>
            <person name="Spatafora J."/>
            <person name="Crous P."/>
            <person name="Grigoriev I."/>
        </authorList>
    </citation>
    <scope>NUCLEOTIDE SEQUENCE</scope>
    <source>
        <strain evidence="2">CBS 675.92</strain>
    </source>
</reference>
<keyword evidence="3" id="KW-1185">Reference proteome</keyword>
<feature type="compositionally biased region" description="Basic and acidic residues" evidence="1">
    <location>
        <begin position="60"/>
        <end position="71"/>
    </location>
</feature>
<feature type="compositionally biased region" description="Polar residues" evidence="1">
    <location>
        <begin position="318"/>
        <end position="331"/>
    </location>
</feature>
<evidence type="ECO:0000256" key="1">
    <source>
        <dbReference type="SAM" id="MobiDB-lite"/>
    </source>
</evidence>
<evidence type="ECO:0008006" key="4">
    <source>
        <dbReference type="Google" id="ProtNLM"/>
    </source>
</evidence>
<dbReference type="AlphaFoldDB" id="A0A6A5UDB3"/>
<dbReference type="OrthoDB" id="3801335at2759"/>
<evidence type="ECO:0000313" key="3">
    <source>
        <dbReference type="Proteomes" id="UP000800035"/>
    </source>
</evidence>
<protein>
    <recommendedName>
        <fullName evidence="4">C2H2-type domain-containing protein</fullName>
    </recommendedName>
</protein>
<sequence length="475" mass="52749">MPNHPQLQPKLSNVHRLRTCASTTEPLPCTQNTKRKRDDRPRKGTKRSKASKVNGQPRTGYKDGPTKDESPRVGCPFYIQNPTQYHGTLSCRGAGFKEVAKLKDHLKDVHRVPQEVLKRDLNFKTTEFLRLESIDGKWKLVYRKLFPTTPVDEIPSPRNPVCQDTQSYVHIDEVRLKLYGELCTLFKKSNTIHINDLMKAFGSILDATVADPNSLDFAIKNGTVVEKTDWKNQNLVVKDDIVMEDVDTKPFIPASDCKQDVNAPLPTALIPPPTSPDLDKGTQTKMKMPLDEPTEDVKFNHVSPSASAGASEPGTSENTTGLPLDSSNIPTSVGPGHFATQSETKPDNTSSVYHDASCDNALERAQSPMDVGPYTQELGSNDSVMTDTGDFSLFSDDWKHDPMLSGNTPEALSEFSPSPLMGDGNYGYTDNGFTNYNAFGNFDSSDIEAWWQKLDNNAPQDDGFNMEPYIHSDFL</sequence>
<feature type="compositionally biased region" description="Polar residues" evidence="1">
    <location>
        <begin position="20"/>
        <end position="32"/>
    </location>
</feature>
<feature type="compositionally biased region" description="Polar residues" evidence="1">
    <location>
        <begin position="339"/>
        <end position="352"/>
    </location>
</feature>
<dbReference type="PANTHER" id="PTHR38166:SF1">
    <property type="entry name" value="C2H2-TYPE DOMAIN-CONTAINING PROTEIN"/>
    <property type="match status" value="1"/>
</dbReference>
<dbReference type="Proteomes" id="UP000800035">
    <property type="component" value="Unassembled WGS sequence"/>
</dbReference>
<organism evidence="2 3">
    <name type="scientific">Byssothecium circinans</name>
    <dbReference type="NCBI Taxonomy" id="147558"/>
    <lineage>
        <taxon>Eukaryota</taxon>
        <taxon>Fungi</taxon>
        <taxon>Dikarya</taxon>
        <taxon>Ascomycota</taxon>
        <taxon>Pezizomycotina</taxon>
        <taxon>Dothideomycetes</taxon>
        <taxon>Pleosporomycetidae</taxon>
        <taxon>Pleosporales</taxon>
        <taxon>Massarineae</taxon>
        <taxon>Massarinaceae</taxon>
        <taxon>Byssothecium</taxon>
    </lineage>
</organism>
<gene>
    <name evidence="2" type="ORF">CC80DRAFT_488321</name>
</gene>
<name>A0A6A5UDB3_9PLEO</name>